<dbReference type="PANTHER" id="PTHR30204">
    <property type="entry name" value="REDOX-CYCLING DRUG-SENSING TRANSCRIPTIONAL ACTIVATOR SOXR"/>
    <property type="match status" value="1"/>
</dbReference>
<dbReference type="InterPro" id="IPR047057">
    <property type="entry name" value="MerR_fam"/>
</dbReference>
<dbReference type="InterPro" id="IPR009061">
    <property type="entry name" value="DNA-bd_dom_put_sf"/>
</dbReference>
<evidence type="ECO:0000256" key="1">
    <source>
        <dbReference type="ARBA" id="ARBA00023125"/>
    </source>
</evidence>
<dbReference type="Pfam" id="PF13411">
    <property type="entry name" value="MerR_1"/>
    <property type="match status" value="1"/>
</dbReference>
<dbReference type="SUPFAM" id="SSF46955">
    <property type="entry name" value="Putative DNA-binding domain"/>
    <property type="match status" value="1"/>
</dbReference>
<dbReference type="SMART" id="SM00422">
    <property type="entry name" value="HTH_MERR"/>
    <property type="match status" value="1"/>
</dbReference>
<dbReference type="RefSeq" id="WP_222427259.1">
    <property type="nucleotide sequence ID" value="NZ_LR214026.1"/>
</dbReference>
<accession>A0A563VTG9</accession>
<keyword evidence="1" id="KW-0238">DNA-binding</keyword>
<dbReference type="EMBL" id="CAACVJ010000205">
    <property type="protein sequence ID" value="VEP14737.1"/>
    <property type="molecule type" value="Genomic_DNA"/>
</dbReference>
<keyword evidence="4" id="KW-1185">Reference proteome</keyword>
<dbReference type="AlphaFoldDB" id="A0A563VTG9"/>
<evidence type="ECO:0000313" key="3">
    <source>
        <dbReference type="EMBL" id="VEP14737.1"/>
    </source>
</evidence>
<dbReference type="Proteomes" id="UP000320055">
    <property type="component" value="Unassembled WGS sequence"/>
</dbReference>
<sequence length="227" mass="25957">MYSIGEYARIAQVSKRLLRYYDEIDLFQPVKIDPESGHRYYSASQLPELNRILALKDLGLSLNQIQRFVRDDISPTEIQGMLSLKKAELEQQVLGELQRIRTIESRLKQIQDRDNLVRDVIVKEVPQQKFFSARKVLSKSDSDYFFWSAMDALTKGDCANNGQITIIFHEDGIEGECIDMELGKSLNRANRFSLTTHDDITWTERSLASATMATFVPQTANCSKILG</sequence>
<dbReference type="PROSITE" id="PS50937">
    <property type="entry name" value="HTH_MERR_2"/>
    <property type="match status" value="1"/>
</dbReference>
<dbReference type="Gene3D" id="1.10.1660.10">
    <property type="match status" value="1"/>
</dbReference>
<evidence type="ECO:0000259" key="2">
    <source>
        <dbReference type="PROSITE" id="PS50937"/>
    </source>
</evidence>
<dbReference type="CDD" id="cd01107">
    <property type="entry name" value="HTH_BmrR"/>
    <property type="match status" value="1"/>
</dbReference>
<dbReference type="InterPro" id="IPR000551">
    <property type="entry name" value="MerR-type_HTH_dom"/>
</dbReference>
<dbReference type="GO" id="GO:0003677">
    <property type="term" value="F:DNA binding"/>
    <property type="evidence" value="ECO:0007669"/>
    <property type="project" value="UniProtKB-KW"/>
</dbReference>
<protein>
    <submittedName>
        <fullName evidence="3">Transcriptional regulator</fullName>
    </submittedName>
</protein>
<gene>
    <name evidence="3" type="ORF">H1P_2830005</name>
</gene>
<organism evidence="3 4">
    <name type="scientific">Hyella patelloides LEGE 07179</name>
    <dbReference type="NCBI Taxonomy" id="945734"/>
    <lineage>
        <taxon>Bacteria</taxon>
        <taxon>Bacillati</taxon>
        <taxon>Cyanobacteriota</taxon>
        <taxon>Cyanophyceae</taxon>
        <taxon>Pleurocapsales</taxon>
        <taxon>Hyellaceae</taxon>
        <taxon>Hyella</taxon>
    </lineage>
</organism>
<evidence type="ECO:0000313" key="4">
    <source>
        <dbReference type="Proteomes" id="UP000320055"/>
    </source>
</evidence>
<dbReference type="PANTHER" id="PTHR30204:SF97">
    <property type="entry name" value="MERR FAMILY REGULATORY PROTEIN"/>
    <property type="match status" value="1"/>
</dbReference>
<feature type="domain" description="HTH merR-type" evidence="2">
    <location>
        <begin position="1"/>
        <end position="71"/>
    </location>
</feature>
<reference evidence="3 4" key="1">
    <citation type="submission" date="2019-01" db="EMBL/GenBank/DDBJ databases">
        <authorList>
            <person name="Brito A."/>
        </authorList>
    </citation>
    <scope>NUCLEOTIDE SEQUENCE [LARGE SCALE GENOMIC DNA]</scope>
    <source>
        <strain evidence="3">1</strain>
    </source>
</reference>
<dbReference type="GO" id="GO:0003700">
    <property type="term" value="F:DNA-binding transcription factor activity"/>
    <property type="evidence" value="ECO:0007669"/>
    <property type="project" value="InterPro"/>
</dbReference>
<name>A0A563VTG9_9CYAN</name>
<proteinExistence type="predicted"/>